<name>A0A967AVT0_9FLAO</name>
<comment type="caution">
    <text evidence="1">The sequence shown here is derived from an EMBL/GenBank/DDBJ whole genome shotgun (WGS) entry which is preliminary data.</text>
</comment>
<reference evidence="1" key="1">
    <citation type="submission" date="2019-07" db="EMBL/GenBank/DDBJ databases">
        <authorList>
            <person name="De-Chao Zhang Q."/>
        </authorList>
    </citation>
    <scope>NUCLEOTIDE SEQUENCE</scope>
    <source>
        <strain evidence="1">TP-CH-4</strain>
    </source>
</reference>
<dbReference type="Proteomes" id="UP000707206">
    <property type="component" value="Unassembled WGS sequence"/>
</dbReference>
<gene>
    <name evidence="1" type="ORF">FK220_018340</name>
</gene>
<sequence>MVEPENKSVETPRSDRLQKIPVLNFATFHMGQTSDANSTEFDENDRKNQEDAKTIAAMIAQFKPTIICVEVPWEENEELNQEYQSYLSNPEPTTYYGEVGLVAFEVGRLSELARLYGIDHKMGYNYMIGEQIENAIDSTTYKDYFKDPFKFDTELTINLDSLPLLDKLKMMNHPKFLDFLINVNADILAFAGTENGFEGADEAAKYYQRNLRIYSNLNRIPMTVNDRVFVLSGGSHTAFLNEFLNRSPKYGTVDVFQYLK</sequence>
<protein>
    <submittedName>
        <fullName evidence="1">Uncharacterized protein</fullName>
    </submittedName>
</protein>
<evidence type="ECO:0000313" key="1">
    <source>
        <dbReference type="EMBL" id="NHF61319.1"/>
    </source>
</evidence>
<dbReference type="AlphaFoldDB" id="A0A967AVT0"/>
<accession>A0A967AVT0</accession>
<keyword evidence="2" id="KW-1185">Reference proteome</keyword>
<proteinExistence type="predicted"/>
<evidence type="ECO:0000313" key="2">
    <source>
        <dbReference type="Proteomes" id="UP000707206"/>
    </source>
</evidence>
<dbReference type="EMBL" id="VIKU02000007">
    <property type="protein sequence ID" value="NHF61319.1"/>
    <property type="molecule type" value="Genomic_DNA"/>
</dbReference>
<dbReference type="Pfam" id="PF18950">
    <property type="entry name" value="DUF5694"/>
    <property type="match status" value="1"/>
</dbReference>
<organism evidence="1 2">
    <name type="scientific">Pelagihabitans pacificus</name>
    <dbReference type="NCBI Taxonomy" id="2696054"/>
    <lineage>
        <taxon>Bacteria</taxon>
        <taxon>Pseudomonadati</taxon>
        <taxon>Bacteroidota</taxon>
        <taxon>Flavobacteriia</taxon>
        <taxon>Flavobacteriales</taxon>
        <taxon>Flavobacteriaceae</taxon>
        <taxon>Pelagihabitans</taxon>
    </lineage>
</organism>
<dbReference type="InterPro" id="IPR043749">
    <property type="entry name" value="DUF5694"/>
</dbReference>
<reference evidence="1" key="2">
    <citation type="submission" date="2020-03" db="EMBL/GenBank/DDBJ databases">
        <title>Flavobacteriaceae bacterium strain TP-CH-4, a member of the family Flavobacteriaceae isolated from a deep-sea seamount.</title>
        <authorList>
            <person name="Zhang D.-C."/>
        </authorList>
    </citation>
    <scope>NUCLEOTIDE SEQUENCE</scope>
    <source>
        <strain evidence="1">TP-CH-4</strain>
    </source>
</reference>